<proteinExistence type="predicted"/>
<sequence length="167" mass="18343">MARDNSLRLSMGDAVPGDRLDGGWWPRSRDLGAELAHLIDRFPVEHGRVVRVVCSPPDWDQPMPRRVAVGTGFVKVGSFPSDDTHMILLRTSDRRLLHVLVVPPHFTDAQGAEAMLAAATRRNTHTAVSLLDTVTGELDVDPSSEWTDDGGSCWDPDPVDAPERRTA</sequence>
<accession>A0ABW0ZJD5</accession>
<gene>
    <name evidence="2" type="ORF">ACFPQB_14745</name>
</gene>
<dbReference type="Pfam" id="PF19457">
    <property type="entry name" value="DUF5994"/>
    <property type="match status" value="1"/>
</dbReference>
<reference evidence="3" key="1">
    <citation type="journal article" date="2019" name="Int. J. Syst. Evol. Microbiol.">
        <title>The Global Catalogue of Microorganisms (GCM) 10K type strain sequencing project: providing services to taxonomists for standard genome sequencing and annotation.</title>
        <authorList>
            <consortium name="The Broad Institute Genomics Platform"/>
            <consortium name="The Broad Institute Genome Sequencing Center for Infectious Disease"/>
            <person name="Wu L."/>
            <person name="Ma J."/>
        </authorList>
    </citation>
    <scope>NUCLEOTIDE SEQUENCE [LARGE SCALE GENOMIC DNA]</scope>
    <source>
        <strain evidence="3">YIM 94188</strain>
    </source>
</reference>
<comment type="caution">
    <text evidence="2">The sequence shown here is derived from an EMBL/GenBank/DDBJ whole genome shotgun (WGS) entry which is preliminary data.</text>
</comment>
<dbReference type="Proteomes" id="UP001596072">
    <property type="component" value="Unassembled WGS sequence"/>
</dbReference>
<protein>
    <submittedName>
        <fullName evidence="2">DUF5994 family protein</fullName>
    </submittedName>
</protein>
<organism evidence="2 3">
    <name type="scientific">Nocardioides vastitatis</name>
    <dbReference type="NCBI Taxonomy" id="2568655"/>
    <lineage>
        <taxon>Bacteria</taxon>
        <taxon>Bacillati</taxon>
        <taxon>Actinomycetota</taxon>
        <taxon>Actinomycetes</taxon>
        <taxon>Propionibacteriales</taxon>
        <taxon>Nocardioidaceae</taxon>
        <taxon>Nocardioides</taxon>
    </lineage>
</organism>
<dbReference type="InterPro" id="IPR046036">
    <property type="entry name" value="DUF5994"/>
</dbReference>
<evidence type="ECO:0000313" key="3">
    <source>
        <dbReference type="Proteomes" id="UP001596072"/>
    </source>
</evidence>
<evidence type="ECO:0000313" key="2">
    <source>
        <dbReference type="EMBL" id="MFC5730178.1"/>
    </source>
</evidence>
<evidence type="ECO:0000256" key="1">
    <source>
        <dbReference type="SAM" id="MobiDB-lite"/>
    </source>
</evidence>
<feature type="region of interest" description="Disordered" evidence="1">
    <location>
        <begin position="139"/>
        <end position="167"/>
    </location>
</feature>
<keyword evidence="3" id="KW-1185">Reference proteome</keyword>
<name>A0ABW0ZJD5_9ACTN</name>
<dbReference type="EMBL" id="JBHSNS010000007">
    <property type="protein sequence ID" value="MFC5730178.1"/>
    <property type="molecule type" value="Genomic_DNA"/>
</dbReference>
<feature type="compositionally biased region" description="Acidic residues" evidence="1">
    <location>
        <begin position="139"/>
        <end position="148"/>
    </location>
</feature>
<dbReference type="RefSeq" id="WP_136431628.1">
    <property type="nucleotide sequence ID" value="NZ_JBHSNS010000007.1"/>
</dbReference>